<dbReference type="InterPro" id="IPR036514">
    <property type="entry name" value="SGNH_hydro_sf"/>
</dbReference>
<reference evidence="2" key="1">
    <citation type="submission" date="2022-06" db="EMBL/GenBank/DDBJ databases">
        <title>Sneathiella actinostolidae sp. nov., isolated from a sea anemonein the Western Pacific Ocean.</title>
        <authorList>
            <person name="Wei M.J."/>
        </authorList>
    </citation>
    <scope>NUCLEOTIDE SEQUENCE</scope>
    <source>
        <strain evidence="2">PHK-P5</strain>
    </source>
</reference>
<gene>
    <name evidence="2" type="ORF">NBZ79_15785</name>
</gene>
<evidence type="ECO:0000313" key="3">
    <source>
        <dbReference type="Proteomes" id="UP001056291"/>
    </source>
</evidence>
<organism evidence="2 3">
    <name type="scientific">Sneathiella marina</name>
    <dbReference type="NCBI Taxonomy" id="2950108"/>
    <lineage>
        <taxon>Bacteria</taxon>
        <taxon>Pseudomonadati</taxon>
        <taxon>Pseudomonadota</taxon>
        <taxon>Alphaproteobacteria</taxon>
        <taxon>Sneathiellales</taxon>
        <taxon>Sneathiellaceae</taxon>
        <taxon>Sneathiella</taxon>
    </lineage>
</organism>
<evidence type="ECO:0000259" key="1">
    <source>
        <dbReference type="Pfam" id="PF13472"/>
    </source>
</evidence>
<keyword evidence="3" id="KW-1185">Reference proteome</keyword>
<feature type="domain" description="SGNH hydrolase-type esterase" evidence="1">
    <location>
        <begin position="21"/>
        <end position="209"/>
    </location>
</feature>
<dbReference type="EMBL" id="CP098747">
    <property type="protein sequence ID" value="USG60626.1"/>
    <property type="molecule type" value="Genomic_DNA"/>
</dbReference>
<accession>A0ABY4W7K0</accession>
<dbReference type="Pfam" id="PF13472">
    <property type="entry name" value="Lipase_GDSL_2"/>
    <property type="match status" value="1"/>
</dbReference>
<dbReference type="InterPro" id="IPR013830">
    <property type="entry name" value="SGNH_hydro"/>
</dbReference>
<dbReference type="GO" id="GO:0016787">
    <property type="term" value="F:hydrolase activity"/>
    <property type="evidence" value="ECO:0007669"/>
    <property type="project" value="UniProtKB-KW"/>
</dbReference>
<evidence type="ECO:0000313" key="2">
    <source>
        <dbReference type="EMBL" id="USG60626.1"/>
    </source>
</evidence>
<name>A0ABY4W7K0_9PROT</name>
<dbReference type="Proteomes" id="UP001056291">
    <property type="component" value="Chromosome"/>
</dbReference>
<proteinExistence type="predicted"/>
<dbReference type="CDD" id="cd01839">
    <property type="entry name" value="SGNH_arylesterase_like"/>
    <property type="match status" value="1"/>
</dbReference>
<dbReference type="Gene3D" id="3.40.50.1110">
    <property type="entry name" value="SGNH hydrolase"/>
    <property type="match status" value="1"/>
</dbReference>
<dbReference type="RefSeq" id="WP_251933507.1">
    <property type="nucleotide sequence ID" value="NZ_CP098747.1"/>
</dbReference>
<keyword evidence="2" id="KW-0378">Hydrolase</keyword>
<sequence>MLSIDRSRELTDVKVMWNVLCYGDSNTWGCKPITQFGVYERYDPDVRWPGVLQSTLGSEYKVIEEGLNGRTTVFDDPIMGSDRNGKSYLAPCLETHMPLDLVIIMLGTNDLKPRFPGTTFDIACGAGALLAMAMNPAGNWIGALPKTLLVAPPQIGELTALAGILEGAQERSLKLAGDMKRVAEMLDSPFLDAGLHIQSSQADGVHLEAEDHLVLGQAIAAKVQELLN</sequence>
<protein>
    <submittedName>
        <fullName evidence="2">SGNH/GDSL hydrolase family protein</fullName>
    </submittedName>
</protein>
<dbReference type="SUPFAM" id="SSF52266">
    <property type="entry name" value="SGNH hydrolase"/>
    <property type="match status" value="1"/>
</dbReference>